<dbReference type="AlphaFoldDB" id="S2DQ50"/>
<name>S2DQ50_INDAL</name>
<dbReference type="EMBL" id="ALWO02000052">
    <property type="protein sequence ID" value="EOZ91953.1"/>
    <property type="molecule type" value="Genomic_DNA"/>
</dbReference>
<dbReference type="InterPro" id="IPR020287">
    <property type="entry name" value="Tail_sheath_C"/>
</dbReference>
<dbReference type="Gene3D" id="3.40.50.11780">
    <property type="match status" value="1"/>
</dbReference>
<sequence length="471" mass="52702">MAKSNIFQHRKYQQPGVYIEEVSAAPKSIAEVETAIPVFIGYTEKAGAQSGSDLKGVAKRISSMQEYSTFFGSPGKEQGISLRVSQTSPLAYSIQAQINNPESSLFYYAVQAFFANGGKSCFVISVGKSGQTPLLEDFRKGLQASAKEEGMTTLCFPDAVGLLSEKDYYQLMGEAMLQCNSLRNRFLLVDLHSPVADKLQTLSRFRNGLTQNMGRSFAAAYYPYLVSQLEYVYRPEDVAVHISNSRFRSKNISISLAELQSQHVKMYTECLAAIKRTLRPVLPPSPFLAAVYASTDRQHGVWKAPANVNLQAVQGLSTHITNQEQEVFNVDAVEGKSVNVIREFSGRGFLVWGARTLAGNDNEWRYVPVRRLIVMIETSINEYLKTLVFEPNDNNLWSKVRSVTENFLQELWRKGALRGEKVDQAFFVRVGLGQTMSSQDILEKRMVVEIGLAAVRPAEFIILRIVKKLEN</sequence>
<dbReference type="PANTHER" id="PTHR35861">
    <property type="match status" value="1"/>
</dbReference>
<dbReference type="Proteomes" id="UP000006073">
    <property type="component" value="Unassembled WGS sequence"/>
</dbReference>
<dbReference type="STRING" id="1189612.A33Q_4046"/>
<comment type="similarity">
    <text evidence="1">Belongs to the myoviridae tail sheath protein family.</text>
</comment>
<gene>
    <name evidence="3" type="ORF">A33Q_4046</name>
</gene>
<comment type="caution">
    <text evidence="3">The sequence shown here is derived from an EMBL/GenBank/DDBJ whole genome shotgun (WGS) entry which is preliminary data.</text>
</comment>
<reference evidence="3 4" key="1">
    <citation type="journal article" date="2013" name="Genome Announc.">
        <title>Draft Genome Sequence of Indibacter alkaliphilus Strain LW1T, Isolated from Lonar Lake, a Haloalkaline Lake in the Buldana District of Maharashtra, India.</title>
        <authorList>
            <person name="Singh A."/>
            <person name="Kumar Jangir P."/>
            <person name="Sharma R."/>
            <person name="Singh A."/>
            <person name="Kumar Pinnaka A."/>
            <person name="Shivaji S."/>
        </authorList>
    </citation>
    <scope>NUCLEOTIDE SEQUENCE [LARGE SCALE GENOMIC DNA]</scope>
    <source>
        <strain evidence="4">CCUG 57479 / KCTC 22604 / LW1</strain>
    </source>
</reference>
<dbReference type="InterPro" id="IPR052042">
    <property type="entry name" value="Tail_sheath_structural"/>
</dbReference>
<dbReference type="OrthoDB" id="9767864at2"/>
<feature type="domain" description="Tail sheath protein C-terminal" evidence="2">
    <location>
        <begin position="361"/>
        <end position="466"/>
    </location>
</feature>
<dbReference type="eggNOG" id="COG3497">
    <property type="taxonomic scope" value="Bacteria"/>
</dbReference>
<evidence type="ECO:0000313" key="4">
    <source>
        <dbReference type="Proteomes" id="UP000006073"/>
    </source>
</evidence>
<dbReference type="RefSeq" id="WP_009033199.1">
    <property type="nucleotide sequence ID" value="NZ_ALWO02000052.1"/>
</dbReference>
<dbReference type="PANTHER" id="PTHR35861:SF1">
    <property type="entry name" value="PHAGE TAIL SHEATH PROTEIN"/>
    <property type="match status" value="1"/>
</dbReference>
<evidence type="ECO:0000313" key="3">
    <source>
        <dbReference type="EMBL" id="EOZ91953.1"/>
    </source>
</evidence>
<dbReference type="Pfam" id="PF17482">
    <property type="entry name" value="Phage_sheath_1C"/>
    <property type="match status" value="1"/>
</dbReference>
<protein>
    <submittedName>
        <fullName evidence="3">Phage tail sheath protein FI</fullName>
    </submittedName>
</protein>
<evidence type="ECO:0000256" key="1">
    <source>
        <dbReference type="ARBA" id="ARBA00008005"/>
    </source>
</evidence>
<accession>S2DQ50</accession>
<evidence type="ECO:0000259" key="2">
    <source>
        <dbReference type="Pfam" id="PF17482"/>
    </source>
</evidence>
<proteinExistence type="inferred from homology"/>
<keyword evidence="4" id="KW-1185">Reference proteome</keyword>
<organism evidence="3 4">
    <name type="scientific">Indibacter alkaliphilus (strain CCUG 57479 / KCTC 22604 / LW1)</name>
    <dbReference type="NCBI Taxonomy" id="1189612"/>
    <lineage>
        <taxon>Bacteria</taxon>
        <taxon>Pseudomonadati</taxon>
        <taxon>Bacteroidota</taxon>
        <taxon>Cytophagia</taxon>
        <taxon>Cytophagales</taxon>
        <taxon>Cyclobacteriaceae</taxon>
    </lineage>
</organism>